<keyword evidence="7" id="KW-0735">Signal-anchor</keyword>
<keyword evidence="9 12" id="KW-0333">Golgi apparatus</keyword>
<keyword evidence="10" id="KW-0472">Membrane</keyword>
<dbReference type="InterPro" id="IPR038577">
    <property type="entry name" value="GT10-like_C_sf"/>
</dbReference>
<dbReference type="Gene3D" id="3.40.50.11660">
    <property type="entry name" value="Glycosyl transferase family 10, C-terminal domain"/>
    <property type="match status" value="1"/>
</dbReference>
<evidence type="ECO:0000256" key="8">
    <source>
        <dbReference type="ARBA" id="ARBA00022989"/>
    </source>
</evidence>
<dbReference type="FunFam" id="3.40.50.11660:FF:000002">
    <property type="entry name" value="Alpha-(1,3)-fucosyltransferase"/>
    <property type="match status" value="1"/>
</dbReference>
<evidence type="ECO:0000313" key="15">
    <source>
        <dbReference type="WBParaSite" id="PTRK_0000425400.1"/>
    </source>
</evidence>
<dbReference type="GO" id="GO:0008417">
    <property type="term" value="F:fucosyltransferase activity"/>
    <property type="evidence" value="ECO:0007669"/>
    <property type="project" value="InterPro"/>
</dbReference>
<dbReference type="Pfam" id="PF00852">
    <property type="entry name" value="Glyco_transf_10"/>
    <property type="match status" value="1"/>
</dbReference>
<dbReference type="AlphaFoldDB" id="A0A0N4ZA47"/>
<keyword evidence="8" id="KW-1133">Transmembrane helix</keyword>
<dbReference type="Proteomes" id="UP000038045">
    <property type="component" value="Unplaced"/>
</dbReference>
<evidence type="ECO:0000256" key="9">
    <source>
        <dbReference type="ARBA" id="ARBA00023034"/>
    </source>
</evidence>
<evidence type="ECO:0000256" key="10">
    <source>
        <dbReference type="ARBA" id="ARBA00023136"/>
    </source>
</evidence>
<evidence type="ECO:0000256" key="7">
    <source>
        <dbReference type="ARBA" id="ARBA00022968"/>
    </source>
</evidence>
<proteinExistence type="inferred from homology"/>
<protein>
    <recommendedName>
        <fullName evidence="12">Fucosyltransferase</fullName>
        <ecNumber evidence="12">2.4.1.-</ecNumber>
    </recommendedName>
</protein>
<sequence length="315" mass="38380">MYKECIYSSSIKDVRVADVLLFKELKANEKHIPKFRDPKQLFFRILLNLLFNHRKKEGYQWRHKNFFNMTYTYSTKSDIQKTYFGKWTQEPINDKFKKYYRLVTKIPTINDLKKKKKHIVWTVSDCETASQREVAVKLLRKYIPVNQYGTCNNRFLKYNSFSSKFRKVYENHYFYLALENSDCKDYVTEKYFSRVYYNSIPIVGFRKHYEHIAPKNSFIAMDDFESPKAMAKYLLYLIKNKKEYLKYFAYRKDGWKIFDIDNATDNFCSLCAKLVEMKKSGELKNYHKVYYDARETFLNWTKCQEDGFFWQKWKN</sequence>
<organism evidence="14 15">
    <name type="scientific">Parastrongyloides trichosuri</name>
    <name type="common">Possum-specific nematode worm</name>
    <dbReference type="NCBI Taxonomy" id="131310"/>
    <lineage>
        <taxon>Eukaryota</taxon>
        <taxon>Metazoa</taxon>
        <taxon>Ecdysozoa</taxon>
        <taxon>Nematoda</taxon>
        <taxon>Chromadorea</taxon>
        <taxon>Rhabditida</taxon>
        <taxon>Tylenchina</taxon>
        <taxon>Panagrolaimomorpha</taxon>
        <taxon>Strongyloidoidea</taxon>
        <taxon>Strongyloididae</taxon>
        <taxon>Parastrongyloides</taxon>
    </lineage>
</organism>
<comment type="similarity">
    <text evidence="3 12">Belongs to the glycosyltransferase 10 family.</text>
</comment>
<comment type="subcellular location">
    <subcellularLocation>
        <location evidence="1 12">Golgi apparatus</location>
        <location evidence="1 12">Golgi stack membrane</location>
        <topology evidence="1 12">Single-pass type II membrane protein</topology>
    </subcellularLocation>
</comment>
<evidence type="ECO:0000256" key="1">
    <source>
        <dbReference type="ARBA" id="ARBA00004447"/>
    </source>
</evidence>
<evidence type="ECO:0000259" key="13">
    <source>
        <dbReference type="Pfam" id="PF00852"/>
    </source>
</evidence>
<dbReference type="SUPFAM" id="SSF53756">
    <property type="entry name" value="UDP-Glycosyltransferase/glycogen phosphorylase"/>
    <property type="match status" value="1"/>
</dbReference>
<dbReference type="PANTHER" id="PTHR48438">
    <property type="entry name" value="ALPHA-(1,3)-FUCOSYLTRANSFERASE C-RELATED"/>
    <property type="match status" value="1"/>
</dbReference>
<keyword evidence="4 12" id="KW-0328">Glycosyltransferase</keyword>
<dbReference type="WBParaSite" id="PTRK_0000425400.1">
    <property type="protein sequence ID" value="PTRK_0000425400.1"/>
    <property type="gene ID" value="PTRK_0000425400"/>
</dbReference>
<dbReference type="InterPro" id="IPR001503">
    <property type="entry name" value="Glyco_trans_10"/>
</dbReference>
<keyword evidence="5 12" id="KW-0808">Transferase</keyword>
<keyword evidence="11" id="KW-0325">Glycoprotein</keyword>
<evidence type="ECO:0000256" key="11">
    <source>
        <dbReference type="ARBA" id="ARBA00023180"/>
    </source>
</evidence>
<comment type="pathway">
    <text evidence="2">Protein modification; protein glycosylation.</text>
</comment>
<evidence type="ECO:0000256" key="3">
    <source>
        <dbReference type="ARBA" id="ARBA00008919"/>
    </source>
</evidence>
<dbReference type="PANTHER" id="PTHR48438:SF1">
    <property type="entry name" value="ALPHA-(1,3)-FUCOSYLTRANSFERASE C-RELATED"/>
    <property type="match status" value="1"/>
</dbReference>
<evidence type="ECO:0000313" key="14">
    <source>
        <dbReference type="Proteomes" id="UP000038045"/>
    </source>
</evidence>
<evidence type="ECO:0000256" key="4">
    <source>
        <dbReference type="ARBA" id="ARBA00022676"/>
    </source>
</evidence>
<keyword evidence="6 12" id="KW-0812">Transmembrane</keyword>
<keyword evidence="14" id="KW-1185">Reference proteome</keyword>
<evidence type="ECO:0000256" key="6">
    <source>
        <dbReference type="ARBA" id="ARBA00022692"/>
    </source>
</evidence>
<evidence type="ECO:0000256" key="5">
    <source>
        <dbReference type="ARBA" id="ARBA00022679"/>
    </source>
</evidence>
<evidence type="ECO:0000256" key="12">
    <source>
        <dbReference type="RuleBase" id="RU003832"/>
    </source>
</evidence>
<reference evidence="15" key="1">
    <citation type="submission" date="2017-02" db="UniProtKB">
        <authorList>
            <consortium name="WormBaseParasite"/>
        </authorList>
    </citation>
    <scope>IDENTIFICATION</scope>
</reference>
<dbReference type="EC" id="2.4.1.-" evidence="12"/>
<name>A0A0N4ZA47_PARTI</name>
<evidence type="ECO:0000256" key="2">
    <source>
        <dbReference type="ARBA" id="ARBA00004922"/>
    </source>
</evidence>
<dbReference type="UniPathway" id="UPA00378"/>
<dbReference type="GO" id="GO:0032580">
    <property type="term" value="C:Golgi cisterna membrane"/>
    <property type="evidence" value="ECO:0007669"/>
    <property type="project" value="UniProtKB-SubCell"/>
</dbReference>
<accession>A0A0N4ZA47</accession>
<dbReference type="InterPro" id="IPR055270">
    <property type="entry name" value="Glyco_tran_10_C"/>
</dbReference>
<dbReference type="STRING" id="131310.A0A0N4ZA47"/>
<feature type="domain" description="Fucosyltransferase C-terminal" evidence="13">
    <location>
        <begin position="113"/>
        <end position="280"/>
    </location>
</feature>